<evidence type="ECO:0000256" key="1">
    <source>
        <dbReference type="SAM" id="MobiDB-lite"/>
    </source>
</evidence>
<proteinExistence type="predicted"/>
<accession>A0A7S3NLG1</accession>
<feature type="region of interest" description="Disordered" evidence="1">
    <location>
        <begin position="1"/>
        <end position="21"/>
    </location>
</feature>
<protein>
    <submittedName>
        <fullName evidence="2">Uncharacterized protein</fullName>
    </submittedName>
</protein>
<dbReference type="InterPro" id="IPR036236">
    <property type="entry name" value="Znf_C2H2_sf"/>
</dbReference>
<feature type="compositionally biased region" description="Basic and acidic residues" evidence="1">
    <location>
        <begin position="1"/>
        <end position="10"/>
    </location>
</feature>
<dbReference type="EMBL" id="HBIJ01008809">
    <property type="protein sequence ID" value="CAE0365474.1"/>
    <property type="molecule type" value="Transcribed_RNA"/>
</dbReference>
<name>A0A7S3NLG1_9STRA</name>
<organism evidence="2">
    <name type="scientific">Aureoumbra lagunensis</name>
    <dbReference type="NCBI Taxonomy" id="44058"/>
    <lineage>
        <taxon>Eukaryota</taxon>
        <taxon>Sar</taxon>
        <taxon>Stramenopiles</taxon>
        <taxon>Ochrophyta</taxon>
        <taxon>Pelagophyceae</taxon>
        <taxon>Pelagomonadales</taxon>
        <taxon>Aureoumbra</taxon>
    </lineage>
</organism>
<reference evidence="2" key="1">
    <citation type="submission" date="2021-01" db="EMBL/GenBank/DDBJ databases">
        <authorList>
            <person name="Corre E."/>
            <person name="Pelletier E."/>
            <person name="Niang G."/>
            <person name="Scheremetjew M."/>
            <person name="Finn R."/>
            <person name="Kale V."/>
            <person name="Holt S."/>
            <person name="Cochrane G."/>
            <person name="Meng A."/>
            <person name="Brown T."/>
            <person name="Cohen L."/>
        </authorList>
    </citation>
    <scope>NUCLEOTIDE SEQUENCE</scope>
    <source>
        <strain evidence="2">CCMP1510</strain>
    </source>
</reference>
<gene>
    <name evidence="2" type="ORF">ALAG00032_LOCUS6217</name>
</gene>
<evidence type="ECO:0000313" key="2">
    <source>
        <dbReference type="EMBL" id="CAE0365474.1"/>
    </source>
</evidence>
<dbReference type="AlphaFoldDB" id="A0A7S3NLG1"/>
<dbReference type="SUPFAM" id="SSF57667">
    <property type="entry name" value="beta-beta-alpha zinc fingers"/>
    <property type="match status" value="1"/>
</dbReference>
<sequence>MRDDDDHHDYDENEEEEQVESALAVGITNKQTYPDASRALEAEKKNGLDLFALIHMFKLDFYGGVRLINTARRLADEGLNATQIFQRLETDLSWQNDAAALTPIIEDDALIEFLDEIIHEDESDSPDVELQARLDSITQDVAQGSQAVRSALQQDESSTYSELERIAALVPQLLTDDDLIAEKESDSRSMASLKRDIIDARSQLLIIARRAQALLPSSSSSNMMKK</sequence>